<keyword evidence="2" id="KW-0812">Transmembrane</keyword>
<dbReference type="EMBL" id="KV427606">
    <property type="protein sequence ID" value="KZT12041.1"/>
    <property type="molecule type" value="Genomic_DNA"/>
</dbReference>
<evidence type="ECO:0000256" key="2">
    <source>
        <dbReference type="SAM" id="Phobius"/>
    </source>
</evidence>
<feature type="transmembrane region" description="Helical" evidence="2">
    <location>
        <begin position="20"/>
        <end position="41"/>
    </location>
</feature>
<evidence type="ECO:0000256" key="1">
    <source>
        <dbReference type="SAM" id="MobiDB-lite"/>
    </source>
</evidence>
<dbReference type="Proteomes" id="UP000076871">
    <property type="component" value="Unassembled WGS sequence"/>
</dbReference>
<dbReference type="RefSeq" id="XP_040769689.1">
    <property type="nucleotide sequence ID" value="XM_040907736.1"/>
</dbReference>
<accession>A0A165HQ92</accession>
<feature type="region of interest" description="Disordered" evidence="1">
    <location>
        <begin position="63"/>
        <end position="83"/>
    </location>
</feature>
<dbReference type="AlphaFoldDB" id="A0A165HQ92"/>
<keyword evidence="4" id="KW-1185">Reference proteome</keyword>
<proteinExistence type="predicted"/>
<organism evidence="3 4">
    <name type="scientific">Laetiporus sulphureus 93-53</name>
    <dbReference type="NCBI Taxonomy" id="1314785"/>
    <lineage>
        <taxon>Eukaryota</taxon>
        <taxon>Fungi</taxon>
        <taxon>Dikarya</taxon>
        <taxon>Basidiomycota</taxon>
        <taxon>Agaricomycotina</taxon>
        <taxon>Agaricomycetes</taxon>
        <taxon>Polyporales</taxon>
        <taxon>Laetiporus</taxon>
    </lineage>
</organism>
<evidence type="ECO:0000313" key="3">
    <source>
        <dbReference type="EMBL" id="KZT12041.1"/>
    </source>
</evidence>
<name>A0A165HQ92_9APHY</name>
<dbReference type="GeneID" id="63824765"/>
<reference evidence="3 4" key="1">
    <citation type="journal article" date="2016" name="Mol. Biol. Evol.">
        <title>Comparative Genomics of Early-Diverging Mushroom-Forming Fungi Provides Insights into the Origins of Lignocellulose Decay Capabilities.</title>
        <authorList>
            <person name="Nagy L.G."/>
            <person name="Riley R."/>
            <person name="Tritt A."/>
            <person name="Adam C."/>
            <person name="Daum C."/>
            <person name="Floudas D."/>
            <person name="Sun H."/>
            <person name="Yadav J.S."/>
            <person name="Pangilinan J."/>
            <person name="Larsson K.H."/>
            <person name="Matsuura K."/>
            <person name="Barry K."/>
            <person name="Labutti K."/>
            <person name="Kuo R."/>
            <person name="Ohm R.A."/>
            <person name="Bhattacharya S.S."/>
            <person name="Shirouzu T."/>
            <person name="Yoshinaga Y."/>
            <person name="Martin F.M."/>
            <person name="Grigoriev I.V."/>
            <person name="Hibbett D.S."/>
        </authorList>
    </citation>
    <scope>NUCLEOTIDE SEQUENCE [LARGE SCALE GENOMIC DNA]</scope>
    <source>
        <strain evidence="3 4">93-53</strain>
    </source>
</reference>
<evidence type="ECO:0000313" key="4">
    <source>
        <dbReference type="Proteomes" id="UP000076871"/>
    </source>
</evidence>
<keyword evidence="2" id="KW-1133">Transmembrane helix</keyword>
<sequence>MEDVSRRVNKMNVTMSVGSALQILAVFAIRLMSVKVTLMLLHRAVFTIHCPSSNVVGEGRTVGRMRRRKPSMVRCLAHQTSDH</sequence>
<keyword evidence="2" id="KW-0472">Membrane</keyword>
<protein>
    <submittedName>
        <fullName evidence="3">Uncharacterized protein</fullName>
    </submittedName>
</protein>
<gene>
    <name evidence="3" type="ORF">LAESUDRAFT_720010</name>
</gene>
<dbReference type="InParanoid" id="A0A165HQ92"/>